<name>A0A391NTA6_9EUKA</name>
<feature type="non-terminal residue" evidence="1">
    <location>
        <position position="38"/>
    </location>
</feature>
<sequence length="38" mass="4388">MPDYDYEYSDESGFYDGDSSIVVTEGRTVDETYQQLDP</sequence>
<gene>
    <name evidence="1" type="ORF">KIPB_014310</name>
</gene>
<organism evidence="1 2">
    <name type="scientific">Kipferlia bialata</name>
    <dbReference type="NCBI Taxonomy" id="797122"/>
    <lineage>
        <taxon>Eukaryota</taxon>
        <taxon>Metamonada</taxon>
        <taxon>Carpediemonas-like organisms</taxon>
        <taxon>Kipferlia</taxon>
    </lineage>
</organism>
<dbReference type="Proteomes" id="UP000265618">
    <property type="component" value="Unassembled WGS sequence"/>
</dbReference>
<dbReference type="AlphaFoldDB" id="A0A391NTA6"/>
<protein>
    <submittedName>
        <fullName evidence="1">Uncharacterized protein</fullName>
    </submittedName>
</protein>
<evidence type="ECO:0000313" key="2">
    <source>
        <dbReference type="Proteomes" id="UP000265618"/>
    </source>
</evidence>
<comment type="caution">
    <text evidence="1">The sequence shown here is derived from an EMBL/GenBank/DDBJ whole genome shotgun (WGS) entry which is preliminary data.</text>
</comment>
<proteinExistence type="predicted"/>
<accession>A0A391NTA6</accession>
<keyword evidence="2" id="KW-1185">Reference proteome</keyword>
<reference evidence="1 2" key="1">
    <citation type="journal article" date="2018" name="PLoS ONE">
        <title>The draft genome of Kipferlia bialata reveals reductive genome evolution in fornicate parasites.</title>
        <authorList>
            <person name="Tanifuji G."/>
            <person name="Takabayashi S."/>
            <person name="Kume K."/>
            <person name="Takagi M."/>
            <person name="Nakayama T."/>
            <person name="Kamikawa R."/>
            <person name="Inagaki Y."/>
            <person name="Hashimoto T."/>
        </authorList>
    </citation>
    <scope>NUCLEOTIDE SEQUENCE [LARGE SCALE GENOMIC DNA]</scope>
    <source>
        <strain evidence="1">NY0173</strain>
    </source>
</reference>
<evidence type="ECO:0000313" key="1">
    <source>
        <dbReference type="EMBL" id="GCA64455.1"/>
    </source>
</evidence>
<dbReference type="EMBL" id="BDIP01007272">
    <property type="protein sequence ID" value="GCA64455.1"/>
    <property type="molecule type" value="Genomic_DNA"/>
</dbReference>